<feature type="transmembrane region" description="Helical" evidence="9">
    <location>
        <begin position="360"/>
        <end position="378"/>
    </location>
</feature>
<keyword evidence="12" id="KW-1185">Reference proteome</keyword>
<dbReference type="InterPro" id="IPR020846">
    <property type="entry name" value="MFS_dom"/>
</dbReference>
<keyword evidence="3" id="KW-1003">Cell membrane</keyword>
<feature type="transmembrane region" description="Helical" evidence="9">
    <location>
        <begin position="166"/>
        <end position="187"/>
    </location>
</feature>
<evidence type="ECO:0000259" key="10">
    <source>
        <dbReference type="PROSITE" id="PS50850"/>
    </source>
</evidence>
<feature type="transmembrane region" description="Helical" evidence="9">
    <location>
        <begin position="331"/>
        <end position="348"/>
    </location>
</feature>
<dbReference type="PRINTS" id="PR01036">
    <property type="entry name" value="TCRTETB"/>
</dbReference>
<proteinExistence type="predicted"/>
<comment type="subcellular location">
    <subcellularLocation>
        <location evidence="1">Cell membrane</location>
        <topology evidence="1">Multi-pass membrane protein</topology>
    </subcellularLocation>
</comment>
<accession>A0ABU6FFR5</accession>
<keyword evidence="4 9" id="KW-0812">Transmembrane</keyword>
<dbReference type="InterPro" id="IPR011701">
    <property type="entry name" value="MFS"/>
</dbReference>
<dbReference type="PANTHER" id="PTHR42718">
    <property type="entry name" value="MAJOR FACILITATOR SUPERFAMILY MULTIDRUG TRANSPORTER MFSC"/>
    <property type="match status" value="1"/>
</dbReference>
<feature type="transmembrane region" description="Helical" evidence="9">
    <location>
        <begin position="38"/>
        <end position="58"/>
    </location>
</feature>
<keyword evidence="2" id="KW-0813">Transport</keyword>
<evidence type="ECO:0000256" key="6">
    <source>
        <dbReference type="ARBA" id="ARBA00023136"/>
    </source>
</evidence>
<evidence type="ECO:0000256" key="5">
    <source>
        <dbReference type="ARBA" id="ARBA00022989"/>
    </source>
</evidence>
<feature type="transmembrane region" description="Helical" evidence="9">
    <location>
        <begin position="390"/>
        <end position="412"/>
    </location>
</feature>
<dbReference type="PROSITE" id="PS50850">
    <property type="entry name" value="MFS"/>
    <property type="match status" value="1"/>
</dbReference>
<evidence type="ECO:0000256" key="2">
    <source>
        <dbReference type="ARBA" id="ARBA00022448"/>
    </source>
</evidence>
<dbReference type="NCBIfam" id="TIGR00711">
    <property type="entry name" value="efflux_EmrB"/>
    <property type="match status" value="1"/>
</dbReference>
<protein>
    <submittedName>
        <fullName evidence="11">MFS transporter</fullName>
    </submittedName>
</protein>
<dbReference type="InterPro" id="IPR004638">
    <property type="entry name" value="EmrB-like"/>
</dbReference>
<feature type="transmembrane region" description="Helical" evidence="9">
    <location>
        <begin position="226"/>
        <end position="245"/>
    </location>
</feature>
<feature type="transmembrane region" description="Helical" evidence="9">
    <location>
        <begin position="135"/>
        <end position="154"/>
    </location>
</feature>
<evidence type="ECO:0000313" key="12">
    <source>
        <dbReference type="Proteomes" id="UP001354931"/>
    </source>
</evidence>
<dbReference type="CDD" id="cd17321">
    <property type="entry name" value="MFS_MMR_MDR_like"/>
    <property type="match status" value="1"/>
</dbReference>
<evidence type="ECO:0000313" key="11">
    <source>
        <dbReference type="EMBL" id="MEB8342862.1"/>
    </source>
</evidence>
<dbReference type="SUPFAM" id="SSF103473">
    <property type="entry name" value="MFS general substrate transporter"/>
    <property type="match status" value="1"/>
</dbReference>
<dbReference type="PANTHER" id="PTHR42718:SF46">
    <property type="entry name" value="BLR6921 PROTEIN"/>
    <property type="match status" value="1"/>
</dbReference>
<dbReference type="Pfam" id="PF07690">
    <property type="entry name" value="MFS_1"/>
    <property type="match status" value="1"/>
</dbReference>
<keyword evidence="5 9" id="KW-1133">Transmembrane helix</keyword>
<feature type="transmembrane region" description="Helical" evidence="9">
    <location>
        <begin position="475"/>
        <end position="494"/>
    </location>
</feature>
<dbReference type="EMBL" id="JAOZYC010000173">
    <property type="protein sequence ID" value="MEB8342862.1"/>
    <property type="molecule type" value="Genomic_DNA"/>
</dbReference>
<dbReference type="InterPro" id="IPR005829">
    <property type="entry name" value="Sugar_transporter_CS"/>
</dbReference>
<evidence type="ECO:0000256" key="3">
    <source>
        <dbReference type="ARBA" id="ARBA00022475"/>
    </source>
</evidence>
<name>A0ABU6FFR5_9ACTN</name>
<feature type="transmembrane region" description="Helical" evidence="9">
    <location>
        <begin position="296"/>
        <end position="319"/>
    </location>
</feature>
<sequence>MDRSPDPAQTDAEPGIRSSPPDGGSVPYAGGGRHEHRWLILAVIGLAQLMVVLDATIVNIALPSAQQDLGFSDGNRQWIVTAYSLAFGSLLLLGGRIADLVGRKAVFLTGLIGFAVASALGGAATSFEMLVAARALQGAFGALLAPAALSLLTTTFTDPKERAKAFGIYGAIAGAGGAVGLLLGGVLTEYLDWRWCLFVNLAFAAFAFLGGLRLLHGGRPADRPKLDVPGTILVSAGLFCIVYGFSNAETHDWSSFATWGFLVIGALLLAAFAWFETRAAHPLLPLRVPLDRDRGASYLAMFIAGAGMFGVFLFLTYYLQQILEFSPVQTGVAFLPMVACMIFSSMVTQNSLAPKFGPKPIVPLGMALAVGAMIWLTFLDIDSTYAGHVLPPTMVMGLGMGMIFATAMNLATSGIATHDAGVASAMVNTSQQVGGSIGTALLNTLATTAATSYLVGKRPTPLVRAQAAIESYSTAYWWSAAFFGVGFIVTLLLYRPGAPKVMSGEGATHM</sequence>
<dbReference type="Gene3D" id="1.20.1250.20">
    <property type="entry name" value="MFS general substrate transporter like domains"/>
    <property type="match status" value="1"/>
</dbReference>
<keyword evidence="6 9" id="KW-0472">Membrane</keyword>
<organism evidence="11 12">
    <name type="scientific">Streptomyces endophyticus</name>
    <dbReference type="NCBI Taxonomy" id="714166"/>
    <lineage>
        <taxon>Bacteria</taxon>
        <taxon>Bacillati</taxon>
        <taxon>Actinomycetota</taxon>
        <taxon>Actinomycetes</taxon>
        <taxon>Kitasatosporales</taxon>
        <taxon>Streptomycetaceae</taxon>
        <taxon>Streptomyces</taxon>
    </lineage>
</organism>
<gene>
    <name evidence="11" type="ORF">OKJ99_35755</name>
</gene>
<evidence type="ECO:0000256" key="8">
    <source>
        <dbReference type="SAM" id="MobiDB-lite"/>
    </source>
</evidence>
<dbReference type="PROSITE" id="PS00216">
    <property type="entry name" value="SUGAR_TRANSPORT_1"/>
    <property type="match status" value="1"/>
</dbReference>
<evidence type="ECO:0000256" key="4">
    <source>
        <dbReference type="ARBA" id="ARBA00022692"/>
    </source>
</evidence>
<dbReference type="RefSeq" id="WP_326022438.1">
    <property type="nucleotide sequence ID" value="NZ_JAOZYC010000173.1"/>
</dbReference>
<feature type="transmembrane region" description="Helical" evidence="9">
    <location>
        <begin position="433"/>
        <end position="455"/>
    </location>
</feature>
<evidence type="ECO:0000256" key="9">
    <source>
        <dbReference type="SAM" id="Phobius"/>
    </source>
</evidence>
<feature type="transmembrane region" description="Helical" evidence="9">
    <location>
        <begin position="193"/>
        <end position="214"/>
    </location>
</feature>
<feature type="transmembrane region" description="Helical" evidence="9">
    <location>
        <begin position="78"/>
        <end position="98"/>
    </location>
</feature>
<feature type="region of interest" description="Disordered" evidence="8">
    <location>
        <begin position="1"/>
        <end position="28"/>
    </location>
</feature>
<evidence type="ECO:0000256" key="7">
    <source>
        <dbReference type="ARBA" id="ARBA00023251"/>
    </source>
</evidence>
<evidence type="ECO:0000256" key="1">
    <source>
        <dbReference type="ARBA" id="ARBA00004651"/>
    </source>
</evidence>
<keyword evidence="7" id="KW-0046">Antibiotic resistance</keyword>
<reference evidence="11 12" key="1">
    <citation type="submission" date="2022-10" db="EMBL/GenBank/DDBJ databases">
        <authorList>
            <person name="Xie J."/>
            <person name="Shen N."/>
        </authorList>
    </citation>
    <scope>NUCLEOTIDE SEQUENCE [LARGE SCALE GENOMIC DNA]</scope>
    <source>
        <strain evidence="11 12">YIM65594</strain>
    </source>
</reference>
<feature type="transmembrane region" description="Helical" evidence="9">
    <location>
        <begin position="257"/>
        <end position="275"/>
    </location>
</feature>
<comment type="caution">
    <text evidence="11">The sequence shown here is derived from an EMBL/GenBank/DDBJ whole genome shotgun (WGS) entry which is preliminary data.</text>
</comment>
<dbReference type="Proteomes" id="UP001354931">
    <property type="component" value="Unassembled WGS sequence"/>
</dbReference>
<dbReference type="InterPro" id="IPR036259">
    <property type="entry name" value="MFS_trans_sf"/>
</dbReference>
<feature type="domain" description="Major facilitator superfamily (MFS) profile" evidence="10">
    <location>
        <begin position="40"/>
        <end position="498"/>
    </location>
</feature>
<dbReference type="Gene3D" id="1.20.1720.10">
    <property type="entry name" value="Multidrug resistance protein D"/>
    <property type="match status" value="1"/>
</dbReference>
<feature type="transmembrane region" description="Helical" evidence="9">
    <location>
        <begin position="105"/>
        <end position="123"/>
    </location>
</feature>